<name>A0A0U2NFN2_9GAMM</name>
<proteinExistence type="predicted"/>
<dbReference type="InterPro" id="IPR021550">
    <property type="entry name" value="DUF2897"/>
</dbReference>
<evidence type="ECO:0008006" key="4">
    <source>
        <dbReference type="Google" id="ProtNLM"/>
    </source>
</evidence>
<sequence>MQTWHMVVIVIIVFAIIIGDLALLKHSANLPFKKTKPDKTNPTDTKKP</sequence>
<organism evidence="2">
    <name type="scientific">Pseudoalteromonas translucida KMM 520</name>
    <dbReference type="NCBI Taxonomy" id="1315283"/>
    <lineage>
        <taxon>Bacteria</taxon>
        <taxon>Pseudomonadati</taxon>
        <taxon>Pseudomonadota</taxon>
        <taxon>Gammaproteobacteria</taxon>
        <taxon>Alteromonadales</taxon>
        <taxon>Pseudoalteromonadaceae</taxon>
        <taxon>Pseudoalteromonas</taxon>
    </lineage>
</organism>
<dbReference type="AlphaFoldDB" id="A0A0U2NFN2"/>
<evidence type="ECO:0000313" key="2">
    <source>
        <dbReference type="EMBL" id="ALS32547.1"/>
    </source>
</evidence>
<feature type="transmembrane region" description="Helical" evidence="1">
    <location>
        <begin position="6"/>
        <end position="24"/>
    </location>
</feature>
<dbReference type="EMBL" id="CP011034">
    <property type="protein sequence ID" value="ALS32547.1"/>
    <property type="molecule type" value="Genomic_DNA"/>
</dbReference>
<accession>A0A0U2NFN2</accession>
<protein>
    <recommendedName>
        <fullName evidence="4">DUF2897 domain-containing protein</fullName>
    </recommendedName>
</protein>
<dbReference type="Proteomes" id="UP000065261">
    <property type="component" value="Chromosome I"/>
</dbReference>
<dbReference type="Pfam" id="PF11446">
    <property type="entry name" value="DUF2897"/>
    <property type="match status" value="1"/>
</dbReference>
<dbReference type="PATRIC" id="fig|1315283.4.peg.1141"/>
<evidence type="ECO:0000313" key="3">
    <source>
        <dbReference type="Proteomes" id="UP000065261"/>
    </source>
</evidence>
<keyword evidence="1" id="KW-0472">Membrane</keyword>
<gene>
    <name evidence="2" type="ORF">PTRA_a1317</name>
</gene>
<dbReference type="RefSeq" id="WP_083497499.1">
    <property type="nucleotide sequence ID" value="NZ_CP011034.1"/>
</dbReference>
<keyword evidence="1" id="KW-1133">Transmembrane helix</keyword>
<evidence type="ECO:0000256" key="1">
    <source>
        <dbReference type="SAM" id="Phobius"/>
    </source>
</evidence>
<dbReference type="KEGG" id="ptn:PTRA_a1317"/>
<reference evidence="2 3" key="1">
    <citation type="submission" date="2015-03" db="EMBL/GenBank/DDBJ databases">
        <authorList>
            <person name="Murphy D."/>
        </authorList>
    </citation>
    <scope>NUCLEOTIDE SEQUENCE [LARGE SCALE GENOMIC DNA]</scope>
    <source>
        <strain evidence="2 3">KMM 520</strain>
    </source>
</reference>
<keyword evidence="1" id="KW-0812">Transmembrane</keyword>